<reference evidence="1" key="1">
    <citation type="journal article" date="2020" name="Stud. Mycol.">
        <title>101 Dothideomycetes genomes: a test case for predicting lifestyles and emergence of pathogens.</title>
        <authorList>
            <person name="Haridas S."/>
            <person name="Albert R."/>
            <person name="Binder M."/>
            <person name="Bloem J."/>
            <person name="Labutti K."/>
            <person name="Salamov A."/>
            <person name="Andreopoulos B."/>
            <person name="Baker S."/>
            <person name="Barry K."/>
            <person name="Bills G."/>
            <person name="Bluhm B."/>
            <person name="Cannon C."/>
            <person name="Castanera R."/>
            <person name="Culley D."/>
            <person name="Daum C."/>
            <person name="Ezra D."/>
            <person name="Gonzalez J."/>
            <person name="Henrissat B."/>
            <person name="Kuo A."/>
            <person name="Liang C."/>
            <person name="Lipzen A."/>
            <person name="Lutzoni F."/>
            <person name="Magnuson J."/>
            <person name="Mondo S."/>
            <person name="Nolan M."/>
            <person name="Ohm R."/>
            <person name="Pangilinan J."/>
            <person name="Park H.-J."/>
            <person name="Ramirez L."/>
            <person name="Alfaro M."/>
            <person name="Sun H."/>
            <person name="Tritt A."/>
            <person name="Yoshinaga Y."/>
            <person name="Zwiers L.-H."/>
            <person name="Turgeon B."/>
            <person name="Goodwin S."/>
            <person name="Spatafora J."/>
            <person name="Crous P."/>
            <person name="Grigoriev I."/>
        </authorList>
    </citation>
    <scope>NUCLEOTIDE SEQUENCE</scope>
    <source>
        <strain evidence="1">CBS 122681</strain>
    </source>
</reference>
<evidence type="ECO:0008006" key="3">
    <source>
        <dbReference type="Google" id="ProtNLM"/>
    </source>
</evidence>
<dbReference type="EMBL" id="MU004292">
    <property type="protein sequence ID" value="KAF2661761.1"/>
    <property type="molecule type" value="Genomic_DNA"/>
</dbReference>
<sequence length="358" mass="40968">MLGSRNRSSSIPRDYQKRRCPDFSLLDAGELLDTLKALDRALDTTPVAQHKDIDYNAIVRPRNRQTKAEDEALRIQLFNHIKGRVPQPLGIPIAFVEAYKSALVGQCFVNETKADNLFDGRACMCSESLRCLSGIENMAGTHLQKRFDVAYAKGTSHGSKKHRKLIGRIVKLFPFLRLPAEIRLQIYGYHLQRHRRLCYTLEGIYQGVSLPILRVCCQINNEVIKYLFENRTLNLEAHAPRGDIGRRFLHEQKQMLLTYIPPSVHVCITRLDLSIEGNDIGLTGAFREKMRTKPDHAYDNADNIILDTLALLPNLETVQVQLNYPWQKGHLARERILNFIQGISHSTKVDWEISGWDD</sequence>
<name>A0A6A6TR11_9PLEO</name>
<protein>
    <recommendedName>
        <fullName evidence="3">F-box domain-containing protein</fullName>
    </recommendedName>
</protein>
<evidence type="ECO:0000313" key="2">
    <source>
        <dbReference type="Proteomes" id="UP000799324"/>
    </source>
</evidence>
<dbReference type="PANTHER" id="PTHR42085">
    <property type="entry name" value="F-BOX DOMAIN-CONTAINING PROTEIN"/>
    <property type="match status" value="1"/>
</dbReference>
<dbReference type="OrthoDB" id="5372935at2759"/>
<proteinExistence type="predicted"/>
<dbReference type="Proteomes" id="UP000799324">
    <property type="component" value="Unassembled WGS sequence"/>
</dbReference>
<accession>A0A6A6TR11</accession>
<dbReference type="AlphaFoldDB" id="A0A6A6TR11"/>
<dbReference type="PANTHER" id="PTHR42085:SF1">
    <property type="entry name" value="F-BOX DOMAIN-CONTAINING PROTEIN"/>
    <property type="match status" value="1"/>
</dbReference>
<organism evidence="1 2">
    <name type="scientific">Lophiostoma macrostomum CBS 122681</name>
    <dbReference type="NCBI Taxonomy" id="1314788"/>
    <lineage>
        <taxon>Eukaryota</taxon>
        <taxon>Fungi</taxon>
        <taxon>Dikarya</taxon>
        <taxon>Ascomycota</taxon>
        <taxon>Pezizomycotina</taxon>
        <taxon>Dothideomycetes</taxon>
        <taxon>Pleosporomycetidae</taxon>
        <taxon>Pleosporales</taxon>
        <taxon>Lophiostomataceae</taxon>
        <taxon>Lophiostoma</taxon>
    </lineage>
</organism>
<evidence type="ECO:0000313" key="1">
    <source>
        <dbReference type="EMBL" id="KAF2661761.1"/>
    </source>
</evidence>
<gene>
    <name evidence="1" type="ORF">K491DRAFT_687160</name>
</gene>
<keyword evidence="2" id="KW-1185">Reference proteome</keyword>
<dbReference type="InterPro" id="IPR038883">
    <property type="entry name" value="AN11006-like"/>
</dbReference>